<dbReference type="RefSeq" id="WP_387406493.1">
    <property type="nucleotide sequence ID" value="NZ_JBIAQY010000020.1"/>
</dbReference>
<dbReference type="EC" id="2.3.1.-" evidence="3"/>
<dbReference type="CDD" id="cd04301">
    <property type="entry name" value="NAT_SF"/>
    <property type="match status" value="1"/>
</dbReference>
<keyword evidence="3" id="KW-0808">Transferase</keyword>
<evidence type="ECO:0000259" key="2">
    <source>
        <dbReference type="PROSITE" id="PS51186"/>
    </source>
</evidence>
<name>A0ABW6SDQ8_9NOCA</name>
<sequence length="345" mass="37634">MIDYTWCRRLGEQDRAEATALVEAAARYDEEAGFSVVSAREVESVSTAERSVWHLPIKARRGLSVRADAPLVMVGYLHLSIDPQGQGTVRYTVHPDYRSRGVTTLLVEELGLDVGGADGWCGRGATSLRCWAYGSHPASERLTRRFSIAPIARLWTMARHLAGPFAVPLAPAGFPGGMSIEGPVDLTDDAVVSKVRDVLARQGLTQAQFEQFRAEFGERTGQVVIAAAGSDQPAGAVWFDPRPTRYLELRAAWVRALIVVPEIRGGGLGAALITRAMHELAAAGTQVVLMRIDPDDHSAVRLARLLSFEQEEAHACYQIGEWDDVPDLSPNRGSGRAEDPARDRR</sequence>
<organism evidence="3 4">
    <name type="scientific">Nocardia jiangxiensis</name>
    <dbReference type="NCBI Taxonomy" id="282685"/>
    <lineage>
        <taxon>Bacteria</taxon>
        <taxon>Bacillati</taxon>
        <taxon>Actinomycetota</taxon>
        <taxon>Actinomycetes</taxon>
        <taxon>Mycobacteriales</taxon>
        <taxon>Nocardiaceae</taxon>
        <taxon>Nocardia</taxon>
    </lineage>
</organism>
<dbReference type="EMBL" id="JBIAQY010000020">
    <property type="protein sequence ID" value="MFF3573698.1"/>
    <property type="molecule type" value="Genomic_DNA"/>
</dbReference>
<keyword evidence="3" id="KW-0012">Acyltransferase</keyword>
<accession>A0ABW6SDQ8</accession>
<protein>
    <submittedName>
        <fullName evidence="3">GNAT family N-acetyltransferase</fullName>
        <ecNumber evidence="3">2.3.1.-</ecNumber>
    </submittedName>
</protein>
<dbReference type="Proteomes" id="UP001601992">
    <property type="component" value="Unassembled WGS sequence"/>
</dbReference>
<feature type="region of interest" description="Disordered" evidence="1">
    <location>
        <begin position="325"/>
        <end position="345"/>
    </location>
</feature>
<feature type="compositionally biased region" description="Basic and acidic residues" evidence="1">
    <location>
        <begin position="335"/>
        <end position="345"/>
    </location>
</feature>
<proteinExistence type="predicted"/>
<evidence type="ECO:0000256" key="1">
    <source>
        <dbReference type="SAM" id="MobiDB-lite"/>
    </source>
</evidence>
<comment type="caution">
    <text evidence="3">The sequence shown here is derived from an EMBL/GenBank/DDBJ whole genome shotgun (WGS) entry which is preliminary data.</text>
</comment>
<keyword evidence="4" id="KW-1185">Reference proteome</keyword>
<dbReference type="PROSITE" id="PS51186">
    <property type="entry name" value="GNAT"/>
    <property type="match status" value="1"/>
</dbReference>
<dbReference type="InterPro" id="IPR000182">
    <property type="entry name" value="GNAT_dom"/>
</dbReference>
<evidence type="ECO:0000313" key="4">
    <source>
        <dbReference type="Proteomes" id="UP001601992"/>
    </source>
</evidence>
<dbReference type="Gene3D" id="3.40.630.30">
    <property type="match status" value="1"/>
</dbReference>
<reference evidence="3 4" key="1">
    <citation type="submission" date="2024-10" db="EMBL/GenBank/DDBJ databases">
        <title>The Natural Products Discovery Center: Release of the First 8490 Sequenced Strains for Exploring Actinobacteria Biosynthetic Diversity.</title>
        <authorList>
            <person name="Kalkreuter E."/>
            <person name="Kautsar S.A."/>
            <person name="Yang D."/>
            <person name="Bader C.D."/>
            <person name="Teijaro C.N."/>
            <person name="Fluegel L."/>
            <person name="Davis C.M."/>
            <person name="Simpson J.R."/>
            <person name="Lauterbach L."/>
            <person name="Steele A.D."/>
            <person name="Gui C."/>
            <person name="Meng S."/>
            <person name="Li G."/>
            <person name="Viehrig K."/>
            <person name="Ye F."/>
            <person name="Su P."/>
            <person name="Kiefer A.F."/>
            <person name="Nichols A."/>
            <person name="Cepeda A.J."/>
            <person name="Yan W."/>
            <person name="Fan B."/>
            <person name="Jiang Y."/>
            <person name="Adhikari A."/>
            <person name="Zheng C.-J."/>
            <person name="Schuster L."/>
            <person name="Cowan T.M."/>
            <person name="Smanski M.J."/>
            <person name="Chevrette M.G."/>
            <person name="De Carvalho L.P.S."/>
            <person name="Shen B."/>
        </authorList>
    </citation>
    <scope>NUCLEOTIDE SEQUENCE [LARGE SCALE GENOMIC DNA]</scope>
    <source>
        <strain evidence="3 4">NPDC002593</strain>
    </source>
</reference>
<dbReference type="InterPro" id="IPR016181">
    <property type="entry name" value="Acyl_CoA_acyltransferase"/>
</dbReference>
<evidence type="ECO:0000313" key="3">
    <source>
        <dbReference type="EMBL" id="MFF3573698.1"/>
    </source>
</evidence>
<feature type="domain" description="N-acetyltransferase" evidence="2">
    <location>
        <begin position="184"/>
        <end position="329"/>
    </location>
</feature>
<gene>
    <name evidence="3" type="ORF">ACFYXQ_38665</name>
</gene>
<dbReference type="SUPFAM" id="SSF55729">
    <property type="entry name" value="Acyl-CoA N-acyltransferases (Nat)"/>
    <property type="match status" value="1"/>
</dbReference>
<dbReference type="GO" id="GO:0016746">
    <property type="term" value="F:acyltransferase activity"/>
    <property type="evidence" value="ECO:0007669"/>
    <property type="project" value="UniProtKB-KW"/>
</dbReference>
<dbReference type="Pfam" id="PF00583">
    <property type="entry name" value="Acetyltransf_1"/>
    <property type="match status" value="1"/>
</dbReference>